<name>A0A1H9XKT5_9PSEU</name>
<protein>
    <submittedName>
        <fullName evidence="3">Pyruvate/2-oxoglutarate dehydrogenase complex, dihydrolipoamide dehydrogenase (E3) component</fullName>
    </submittedName>
</protein>
<feature type="domain" description="FAD/NAD(P)-binding" evidence="2">
    <location>
        <begin position="1"/>
        <end position="289"/>
    </location>
</feature>
<dbReference type="Proteomes" id="UP000199051">
    <property type="component" value="Unassembled WGS sequence"/>
</dbReference>
<dbReference type="STRING" id="155974.SAMN04487818_11698"/>
<keyword evidence="4" id="KW-1185">Reference proteome</keyword>
<accession>A0A1H9XKT5</accession>
<dbReference type="Gene3D" id="1.10.10.1100">
    <property type="entry name" value="BFD-like [2Fe-2S]-binding domain"/>
    <property type="match status" value="1"/>
</dbReference>
<dbReference type="PRINTS" id="PR00469">
    <property type="entry name" value="PNDRDTASEII"/>
</dbReference>
<evidence type="ECO:0000313" key="3">
    <source>
        <dbReference type="EMBL" id="SES46732.1"/>
    </source>
</evidence>
<dbReference type="Pfam" id="PF07992">
    <property type="entry name" value="Pyr_redox_2"/>
    <property type="match status" value="1"/>
</dbReference>
<evidence type="ECO:0000313" key="4">
    <source>
        <dbReference type="Proteomes" id="UP000199051"/>
    </source>
</evidence>
<dbReference type="PIRSF" id="PIRSF037495">
    <property type="entry name" value="Opine_OX_OoxA/HcnB"/>
    <property type="match status" value="1"/>
</dbReference>
<dbReference type="InterPro" id="IPR051691">
    <property type="entry name" value="Metab_Enz_Cyan_OpOx_G3PDH"/>
</dbReference>
<keyword evidence="3" id="KW-0670">Pyruvate</keyword>
<dbReference type="InterPro" id="IPR041854">
    <property type="entry name" value="BFD-like_2Fe2S-bd_dom_sf"/>
</dbReference>
<dbReference type="InterPro" id="IPR023753">
    <property type="entry name" value="FAD/NAD-binding_dom"/>
</dbReference>
<dbReference type="GO" id="GO:0016491">
    <property type="term" value="F:oxidoreductase activity"/>
    <property type="evidence" value="ECO:0007669"/>
    <property type="project" value="UniProtKB-KW"/>
</dbReference>
<sequence length="426" mass="44160">MKVVVIGGGPAGLAAARAAAGAGADTVLVDSEPTLGGQFHRGDPQRVDPRVRHLANSTVWAVEGMRLHVRTGPADSPSRTGETLNADAVVLATGAHDRVVPFPGWDLPGVYTAGAAQALAKGQKIAIGHRVVVSGTGPFLLPVAESLKAVGAEVLRICDANTGLGWLGRPRAASPAKLAELLGYAVRLGAAWRPRTAVVAAHGEDRVNAVTVAKLNPDWTIRSQERVAVDAVCVGHGFTPRLELAVAAGCVLTDGFVQVDHTGATSVPGWYAAGEVTGIGGADLAAAEGEVAGAAAARGACPTKALAKVRSGRRFAAALADAHPIRPGWHTWLTDNTLICRCEEVTYKDLRAAVDLEASGTRTFKLTSRIGLGLCQGRTCARAAVDIATALSGDRRTFFTPADLQRRPIATPLRLAELASLPEEDL</sequence>
<dbReference type="PRINTS" id="PR00368">
    <property type="entry name" value="FADPNR"/>
</dbReference>
<dbReference type="RefSeq" id="WP_092786112.1">
    <property type="nucleotide sequence ID" value="NZ_FOGI01000016.1"/>
</dbReference>
<dbReference type="InterPro" id="IPR036188">
    <property type="entry name" value="FAD/NAD-bd_sf"/>
</dbReference>
<dbReference type="InterPro" id="IPR017224">
    <property type="entry name" value="Opine_Oxase_asu/HCN_bsu"/>
</dbReference>
<dbReference type="EMBL" id="FOGI01000016">
    <property type="protein sequence ID" value="SES46732.1"/>
    <property type="molecule type" value="Genomic_DNA"/>
</dbReference>
<dbReference type="AlphaFoldDB" id="A0A1H9XKT5"/>
<dbReference type="PANTHER" id="PTHR42949:SF3">
    <property type="entry name" value="ANAEROBIC GLYCEROL-3-PHOSPHATE DEHYDROGENASE SUBUNIT B"/>
    <property type="match status" value="1"/>
</dbReference>
<keyword evidence="1" id="KW-0560">Oxidoreductase</keyword>
<gene>
    <name evidence="3" type="ORF">SAMN04487818_11698</name>
</gene>
<proteinExistence type="predicted"/>
<reference evidence="4" key="1">
    <citation type="submission" date="2016-10" db="EMBL/GenBank/DDBJ databases">
        <authorList>
            <person name="Varghese N."/>
            <person name="Submissions S."/>
        </authorList>
    </citation>
    <scope>NUCLEOTIDE SEQUENCE [LARGE SCALE GENOMIC DNA]</scope>
    <source>
        <strain evidence="4">DSM 44260</strain>
    </source>
</reference>
<dbReference type="PANTHER" id="PTHR42949">
    <property type="entry name" value="ANAEROBIC GLYCEROL-3-PHOSPHATE DEHYDROGENASE SUBUNIT B"/>
    <property type="match status" value="1"/>
</dbReference>
<organism evidence="3 4">
    <name type="scientific">Actinokineospora terrae</name>
    <dbReference type="NCBI Taxonomy" id="155974"/>
    <lineage>
        <taxon>Bacteria</taxon>
        <taxon>Bacillati</taxon>
        <taxon>Actinomycetota</taxon>
        <taxon>Actinomycetes</taxon>
        <taxon>Pseudonocardiales</taxon>
        <taxon>Pseudonocardiaceae</taxon>
        <taxon>Actinokineospora</taxon>
    </lineage>
</organism>
<evidence type="ECO:0000259" key="2">
    <source>
        <dbReference type="Pfam" id="PF07992"/>
    </source>
</evidence>
<evidence type="ECO:0000256" key="1">
    <source>
        <dbReference type="ARBA" id="ARBA00023002"/>
    </source>
</evidence>
<dbReference type="SUPFAM" id="SSF51905">
    <property type="entry name" value="FAD/NAD(P)-binding domain"/>
    <property type="match status" value="1"/>
</dbReference>
<dbReference type="Gene3D" id="3.50.50.60">
    <property type="entry name" value="FAD/NAD(P)-binding domain"/>
    <property type="match status" value="3"/>
</dbReference>